<gene>
    <name evidence="2" type="ORF">Fuma_00058</name>
</gene>
<dbReference type="KEGG" id="fmr:Fuma_00058"/>
<proteinExistence type="predicted"/>
<organism evidence="2 3">
    <name type="scientific">Fuerstiella marisgermanici</name>
    <dbReference type="NCBI Taxonomy" id="1891926"/>
    <lineage>
        <taxon>Bacteria</taxon>
        <taxon>Pseudomonadati</taxon>
        <taxon>Planctomycetota</taxon>
        <taxon>Planctomycetia</taxon>
        <taxon>Planctomycetales</taxon>
        <taxon>Planctomycetaceae</taxon>
        <taxon>Fuerstiella</taxon>
    </lineage>
</organism>
<name>A0A1P8W8U6_9PLAN</name>
<dbReference type="AlphaFoldDB" id="A0A1P8W8U6"/>
<reference evidence="2 3" key="1">
    <citation type="journal article" date="2016" name="Front. Microbiol.">
        <title>Fuerstia marisgermanicae gen. nov., sp. nov., an Unusual Member of the Phylum Planctomycetes from the German Wadden Sea.</title>
        <authorList>
            <person name="Kohn T."/>
            <person name="Heuer A."/>
            <person name="Jogler M."/>
            <person name="Vollmers J."/>
            <person name="Boedeker C."/>
            <person name="Bunk B."/>
            <person name="Rast P."/>
            <person name="Borchert D."/>
            <person name="Glockner I."/>
            <person name="Freese H.M."/>
            <person name="Klenk H.P."/>
            <person name="Overmann J."/>
            <person name="Kaster A.K."/>
            <person name="Rohde M."/>
            <person name="Wiegand S."/>
            <person name="Jogler C."/>
        </authorList>
    </citation>
    <scope>NUCLEOTIDE SEQUENCE [LARGE SCALE GENOMIC DNA]</scope>
    <source>
        <strain evidence="2 3">NH11</strain>
    </source>
</reference>
<evidence type="ECO:0000313" key="2">
    <source>
        <dbReference type="EMBL" id="APZ90483.1"/>
    </source>
</evidence>
<dbReference type="Proteomes" id="UP000187735">
    <property type="component" value="Chromosome"/>
</dbReference>
<accession>A0A1P8W8U6</accession>
<evidence type="ECO:0000256" key="1">
    <source>
        <dbReference type="SAM" id="MobiDB-lite"/>
    </source>
</evidence>
<keyword evidence="3" id="KW-1185">Reference proteome</keyword>
<protein>
    <submittedName>
        <fullName evidence="2">Uncharacterized protein</fullName>
    </submittedName>
</protein>
<sequence length="101" mass="11483">MLVSRLFKDHVSSRNIVHGLARPRKAFQVLIVIAELTRRRLFQIVGLSITSDREKDNQNFLCHLLGVLGNKDQTIGGYWRRRSSPPDTPSRICGRGEGRAE</sequence>
<dbReference type="EMBL" id="CP017641">
    <property type="protein sequence ID" value="APZ90483.1"/>
    <property type="molecule type" value="Genomic_DNA"/>
</dbReference>
<feature type="region of interest" description="Disordered" evidence="1">
    <location>
        <begin position="78"/>
        <end position="101"/>
    </location>
</feature>
<evidence type="ECO:0000313" key="3">
    <source>
        <dbReference type="Proteomes" id="UP000187735"/>
    </source>
</evidence>